<reference evidence="2 3" key="1">
    <citation type="submission" date="2019-08" db="EMBL/GenBank/DDBJ databases">
        <authorList>
            <person name="Dhanesh K."/>
            <person name="Kumar G."/>
            <person name="Sasikala C."/>
            <person name="Venkata Ramana C."/>
        </authorList>
    </citation>
    <scope>NUCLEOTIDE SEQUENCE [LARGE SCALE GENOMIC DNA]</scope>
    <source>
        <strain evidence="2 3">JC645</strain>
    </source>
</reference>
<feature type="domain" description="VOC" evidence="1">
    <location>
        <begin position="2"/>
        <end position="128"/>
    </location>
</feature>
<evidence type="ECO:0000313" key="2">
    <source>
        <dbReference type="EMBL" id="KAA5544524.1"/>
    </source>
</evidence>
<name>A0A5M6DAD4_9BACT</name>
<proteinExistence type="predicted"/>
<evidence type="ECO:0000313" key="3">
    <source>
        <dbReference type="Proteomes" id="UP000324479"/>
    </source>
</evidence>
<dbReference type="PANTHER" id="PTHR21366">
    <property type="entry name" value="GLYOXALASE FAMILY PROTEIN"/>
    <property type="match status" value="1"/>
</dbReference>
<dbReference type="RefSeq" id="WP_150076134.1">
    <property type="nucleotide sequence ID" value="NZ_VWOX01000004.1"/>
</dbReference>
<dbReference type="Gene3D" id="3.10.180.10">
    <property type="entry name" value="2,3-Dihydroxybiphenyl 1,2-Dioxygenase, domain 1"/>
    <property type="match status" value="1"/>
</dbReference>
<comment type="caution">
    <text evidence="2">The sequence shown here is derived from an EMBL/GenBank/DDBJ whole genome shotgun (WGS) entry which is preliminary data.</text>
</comment>
<dbReference type="PANTHER" id="PTHR21366:SF22">
    <property type="entry name" value="VOC DOMAIN-CONTAINING PROTEIN"/>
    <property type="match status" value="1"/>
</dbReference>
<dbReference type="SUPFAM" id="SSF54593">
    <property type="entry name" value="Glyoxalase/Bleomycin resistance protein/Dihydroxybiphenyl dioxygenase"/>
    <property type="match status" value="1"/>
</dbReference>
<organism evidence="2 3">
    <name type="scientific">Roseiconus nitratireducens</name>
    <dbReference type="NCBI Taxonomy" id="2605748"/>
    <lineage>
        <taxon>Bacteria</taxon>
        <taxon>Pseudomonadati</taxon>
        <taxon>Planctomycetota</taxon>
        <taxon>Planctomycetia</taxon>
        <taxon>Pirellulales</taxon>
        <taxon>Pirellulaceae</taxon>
        <taxon>Roseiconus</taxon>
    </lineage>
</organism>
<dbReference type="EMBL" id="VWOX01000004">
    <property type="protein sequence ID" value="KAA5544524.1"/>
    <property type="molecule type" value="Genomic_DNA"/>
</dbReference>
<dbReference type="CDD" id="cd07264">
    <property type="entry name" value="VOC_like"/>
    <property type="match status" value="1"/>
</dbReference>
<dbReference type="InterPro" id="IPR004360">
    <property type="entry name" value="Glyas_Fos-R_dOase_dom"/>
</dbReference>
<dbReference type="InterPro" id="IPR037523">
    <property type="entry name" value="VOC_core"/>
</dbReference>
<dbReference type="Proteomes" id="UP000324479">
    <property type="component" value="Unassembled WGS sequence"/>
</dbReference>
<gene>
    <name evidence="2" type="ORF">FYK55_09380</name>
</gene>
<evidence type="ECO:0000259" key="1">
    <source>
        <dbReference type="PROSITE" id="PS51819"/>
    </source>
</evidence>
<dbReference type="Pfam" id="PF00903">
    <property type="entry name" value="Glyoxalase"/>
    <property type="match status" value="1"/>
</dbReference>
<dbReference type="AlphaFoldDB" id="A0A5M6DAD4"/>
<sequence>MRFGYTLLYVRDVQQTLTFYESVFGLQRKMFHEEGDQAYGELDTGATTLGFVSYALAQSHGFEISKPDANAPPPPVEIALVTDDVPGAFATAVEKGAVEVCPPEKKPWGQIVSYVRDNNGFVVEICSPVAT</sequence>
<protein>
    <submittedName>
        <fullName evidence="2">VOC family protein</fullName>
    </submittedName>
</protein>
<keyword evidence="3" id="KW-1185">Reference proteome</keyword>
<dbReference type="PROSITE" id="PS51819">
    <property type="entry name" value="VOC"/>
    <property type="match status" value="1"/>
</dbReference>
<dbReference type="InterPro" id="IPR029068">
    <property type="entry name" value="Glyas_Bleomycin-R_OHBP_Dase"/>
</dbReference>
<accession>A0A5M6DAD4</accession>
<dbReference type="InterPro" id="IPR050383">
    <property type="entry name" value="GlyoxalaseI/FosfomycinResist"/>
</dbReference>